<evidence type="ECO:0000256" key="1">
    <source>
        <dbReference type="SAM" id="MobiDB-lite"/>
    </source>
</evidence>
<accession>A0A2Z7CNE0</accession>
<feature type="non-terminal residue" evidence="2">
    <location>
        <position position="1"/>
    </location>
</feature>
<reference evidence="2 3" key="1">
    <citation type="journal article" date="2015" name="Proc. Natl. Acad. Sci. U.S.A.">
        <title>The resurrection genome of Boea hygrometrica: A blueprint for survival of dehydration.</title>
        <authorList>
            <person name="Xiao L."/>
            <person name="Yang G."/>
            <person name="Zhang L."/>
            <person name="Yang X."/>
            <person name="Zhao S."/>
            <person name="Ji Z."/>
            <person name="Zhou Q."/>
            <person name="Hu M."/>
            <person name="Wang Y."/>
            <person name="Chen M."/>
            <person name="Xu Y."/>
            <person name="Jin H."/>
            <person name="Xiao X."/>
            <person name="Hu G."/>
            <person name="Bao F."/>
            <person name="Hu Y."/>
            <person name="Wan P."/>
            <person name="Li L."/>
            <person name="Deng X."/>
            <person name="Kuang T."/>
            <person name="Xiang C."/>
            <person name="Zhu J.K."/>
            <person name="Oliver M.J."/>
            <person name="He Y."/>
        </authorList>
    </citation>
    <scope>NUCLEOTIDE SEQUENCE [LARGE SCALE GENOMIC DNA]</scope>
    <source>
        <strain evidence="3">cv. XS01</strain>
    </source>
</reference>
<keyword evidence="3" id="KW-1185">Reference proteome</keyword>
<evidence type="ECO:0000313" key="2">
    <source>
        <dbReference type="EMBL" id="KZV46306.1"/>
    </source>
</evidence>
<feature type="region of interest" description="Disordered" evidence="1">
    <location>
        <begin position="69"/>
        <end position="92"/>
    </location>
</feature>
<protein>
    <submittedName>
        <fullName evidence="2">Pentatricopeptide repeat superfamily protein</fullName>
    </submittedName>
</protein>
<organism evidence="2 3">
    <name type="scientific">Dorcoceras hygrometricum</name>
    <dbReference type="NCBI Taxonomy" id="472368"/>
    <lineage>
        <taxon>Eukaryota</taxon>
        <taxon>Viridiplantae</taxon>
        <taxon>Streptophyta</taxon>
        <taxon>Embryophyta</taxon>
        <taxon>Tracheophyta</taxon>
        <taxon>Spermatophyta</taxon>
        <taxon>Magnoliopsida</taxon>
        <taxon>eudicotyledons</taxon>
        <taxon>Gunneridae</taxon>
        <taxon>Pentapetalae</taxon>
        <taxon>asterids</taxon>
        <taxon>lamiids</taxon>
        <taxon>Lamiales</taxon>
        <taxon>Gesneriaceae</taxon>
        <taxon>Didymocarpoideae</taxon>
        <taxon>Trichosporeae</taxon>
        <taxon>Loxocarpinae</taxon>
        <taxon>Dorcoceras</taxon>
    </lineage>
</organism>
<gene>
    <name evidence="2" type="ORF">F511_20655</name>
</gene>
<dbReference type="AlphaFoldDB" id="A0A2Z7CNE0"/>
<dbReference type="Proteomes" id="UP000250235">
    <property type="component" value="Unassembled WGS sequence"/>
</dbReference>
<proteinExistence type="predicted"/>
<sequence>KFEGRGEDCWETREGEVLKSPEFETLCTEKDCVFFGHGFNGCLAQFWANDYTEEEHTASFLDMMKDLEDMPEEGKVNEDGTWEPEAKKPPVP</sequence>
<name>A0A2Z7CNE0_9LAMI</name>
<dbReference type="EMBL" id="KQ995681">
    <property type="protein sequence ID" value="KZV46306.1"/>
    <property type="molecule type" value="Genomic_DNA"/>
</dbReference>
<evidence type="ECO:0000313" key="3">
    <source>
        <dbReference type="Proteomes" id="UP000250235"/>
    </source>
</evidence>